<feature type="binding site" evidence="8 10">
    <location>
        <position position="456"/>
    </location>
    <ligand>
        <name>GMP</name>
        <dbReference type="ChEBI" id="CHEBI:58115"/>
    </ligand>
</feature>
<keyword evidence="6 8" id="KW-0464">Manganese</keyword>
<keyword evidence="13" id="KW-1185">Reference proteome</keyword>
<dbReference type="InterPro" id="IPR036025">
    <property type="entry name" value="RtcB-like_sf"/>
</dbReference>
<keyword evidence="2 8" id="KW-0819">tRNA processing</keyword>
<comment type="miscellaneous">
    <text evidence="8">Ligation probably proceeds through 3 nucleotidyl transfer steps, with 2',3'-cyclic phosphate termini being hydrolyzed to 3'-P termini in a step that precedes 3'-P activation with GMP. In the first nucleotidyl transfer step, RTCB reacts with GTP to form a covalent RTCB-histidine-GMP intermediate with release of PPi; in the second step, the GMP moiety is transferred to the RNA 3'-P; in the third step, the 5'-OH from the opposite RNA strand attacks the activated 3'-P to form a 3',5'-phosphodiester bond and release GMP.</text>
</comment>
<evidence type="ECO:0000256" key="4">
    <source>
        <dbReference type="ARBA" id="ARBA00022741"/>
    </source>
</evidence>
<comment type="cofactor">
    <cofactor evidence="8 11">
        <name>Mn(2+)</name>
        <dbReference type="ChEBI" id="CHEBI:29035"/>
    </cofactor>
    <text evidence="8 11">Binds 2 manganese ions per subunit.</text>
</comment>
<feature type="binding site" evidence="8 10">
    <location>
        <begin position="226"/>
        <end position="230"/>
    </location>
    <ligand>
        <name>GMP</name>
        <dbReference type="ChEBI" id="CHEBI:58115"/>
    </ligand>
</feature>
<dbReference type="AlphaFoldDB" id="A8Y1R5"/>
<feature type="binding site" evidence="8 10">
    <location>
        <begin position="380"/>
        <end position="383"/>
    </location>
    <ligand>
        <name>GMP</name>
        <dbReference type="ChEBI" id="CHEBI:58115"/>
    </ligand>
</feature>
<evidence type="ECO:0000313" key="14">
    <source>
        <dbReference type="WormBase" id="CBG22190"/>
    </source>
</evidence>
<dbReference type="GO" id="GO:0046872">
    <property type="term" value="F:metal ion binding"/>
    <property type="evidence" value="ECO:0007669"/>
    <property type="project" value="UniProtKB-KW"/>
</dbReference>
<dbReference type="Proteomes" id="UP000008549">
    <property type="component" value="Unassembled WGS sequence"/>
</dbReference>
<evidence type="ECO:0000256" key="7">
    <source>
        <dbReference type="ARBA" id="ARBA00047746"/>
    </source>
</evidence>
<evidence type="ECO:0000256" key="10">
    <source>
        <dbReference type="PIRSR" id="PIRSR601233-2"/>
    </source>
</evidence>
<dbReference type="Gene3D" id="3.90.1860.10">
    <property type="entry name" value="tRNA-splicing ligase RtcB"/>
    <property type="match status" value="2"/>
</dbReference>
<accession>A8Y1R5</accession>
<keyword evidence="1 8" id="KW-0436">Ligase</keyword>
<evidence type="ECO:0000256" key="5">
    <source>
        <dbReference type="ARBA" id="ARBA00023134"/>
    </source>
</evidence>
<evidence type="ECO:0000256" key="1">
    <source>
        <dbReference type="ARBA" id="ARBA00022598"/>
    </source>
</evidence>
<evidence type="ECO:0000256" key="2">
    <source>
        <dbReference type="ARBA" id="ARBA00022694"/>
    </source>
</evidence>
<proteinExistence type="inferred from homology"/>
<dbReference type="eggNOG" id="KOG3833">
    <property type="taxonomic scope" value="Eukaryota"/>
</dbReference>
<feature type="binding site" evidence="8 10">
    <location>
        <position position="361"/>
    </location>
    <ligand>
        <name>GMP</name>
        <dbReference type="ChEBI" id="CHEBI:58115"/>
    </ligand>
</feature>
<dbReference type="GO" id="GO:0005634">
    <property type="term" value="C:nucleus"/>
    <property type="evidence" value="ECO:0000318"/>
    <property type="project" value="GO_Central"/>
</dbReference>
<reference evidence="12 13" key="2">
    <citation type="journal article" date="2011" name="PLoS Genet.">
        <title>Caenorhabditis briggsae recombinant inbred line genotypes reveal inter-strain incompatibility and the evolution of recombination.</title>
        <authorList>
            <person name="Ross J.A."/>
            <person name="Koboldt D.C."/>
            <person name="Staisch J.E."/>
            <person name="Chamberlin H.M."/>
            <person name="Gupta B.P."/>
            <person name="Miller R.D."/>
            <person name="Baird S.E."/>
            <person name="Haag E.S."/>
        </authorList>
    </citation>
    <scope>NUCLEOTIDE SEQUENCE [LARGE SCALE GENOMIC DNA]</scope>
    <source>
        <strain evidence="12 13">AF16</strain>
    </source>
</reference>
<reference evidence="12 13" key="1">
    <citation type="journal article" date="2003" name="PLoS Biol.">
        <title>The genome sequence of Caenorhabditis briggsae: a platform for comparative genomics.</title>
        <authorList>
            <person name="Stein L.D."/>
            <person name="Bao Z."/>
            <person name="Blasiar D."/>
            <person name="Blumenthal T."/>
            <person name="Brent M.R."/>
            <person name="Chen N."/>
            <person name="Chinwalla A."/>
            <person name="Clarke L."/>
            <person name="Clee C."/>
            <person name="Coghlan A."/>
            <person name="Coulson A."/>
            <person name="D'Eustachio P."/>
            <person name="Fitch D.H."/>
            <person name="Fulton L.A."/>
            <person name="Fulton R.E."/>
            <person name="Griffiths-Jones S."/>
            <person name="Harris T.W."/>
            <person name="Hillier L.W."/>
            <person name="Kamath R."/>
            <person name="Kuwabara P.E."/>
            <person name="Mardis E.R."/>
            <person name="Marra M.A."/>
            <person name="Miner T.L."/>
            <person name="Minx P."/>
            <person name="Mullikin J.C."/>
            <person name="Plumb R.W."/>
            <person name="Rogers J."/>
            <person name="Schein J.E."/>
            <person name="Sohrmann M."/>
            <person name="Spieth J."/>
            <person name="Stajich J.E."/>
            <person name="Wei C."/>
            <person name="Willey D."/>
            <person name="Wilson R.K."/>
            <person name="Durbin R."/>
            <person name="Waterston R.H."/>
        </authorList>
    </citation>
    <scope>NUCLEOTIDE SEQUENCE [LARGE SCALE GENOMIC DNA]</scope>
    <source>
        <strain evidence="12 13">AF16</strain>
    </source>
</reference>
<evidence type="ECO:0000256" key="11">
    <source>
        <dbReference type="PIRSR" id="PIRSR601233-3"/>
    </source>
</evidence>
<feature type="binding site" evidence="8">
    <location>
        <position position="122"/>
    </location>
    <ligand>
        <name>Mn(2+)</name>
        <dbReference type="ChEBI" id="CHEBI:29035"/>
        <label>2</label>
    </ligand>
</feature>
<dbReference type="PROSITE" id="PS01288">
    <property type="entry name" value="UPF0027"/>
    <property type="match status" value="1"/>
</dbReference>
<dbReference type="InterPro" id="IPR027513">
    <property type="entry name" value="RtcB_euk"/>
</dbReference>
<dbReference type="OMA" id="QTRGVEC"/>
<feature type="binding site" evidence="8 11">
    <location>
        <position position="119"/>
    </location>
    <ligand>
        <name>Mn(2+)</name>
        <dbReference type="ChEBI" id="CHEBI:29035"/>
        <label>1</label>
    </ligand>
</feature>
<comment type="similarity">
    <text evidence="8">Belongs to the RtcB family.</text>
</comment>
<comment type="subunit">
    <text evidence="8">Catalytic component of the tRNA-splicing ligase complex.</text>
</comment>
<evidence type="ECO:0000256" key="9">
    <source>
        <dbReference type="PIRSR" id="PIRSR601233-1"/>
    </source>
</evidence>
<evidence type="ECO:0000256" key="6">
    <source>
        <dbReference type="ARBA" id="ARBA00023211"/>
    </source>
</evidence>
<protein>
    <recommendedName>
        <fullName evidence="8">RNA-splicing ligase RtcB homolog</fullName>
        <ecNumber evidence="8">6.5.1.8</ecNumber>
    </recommendedName>
    <alternativeName>
        <fullName evidence="8">3'-phosphate/5'-hydroxy nucleic acid ligase</fullName>
    </alternativeName>
</protein>
<evidence type="ECO:0000313" key="12">
    <source>
        <dbReference type="EMBL" id="CAP38835.2"/>
    </source>
</evidence>
<dbReference type="Pfam" id="PF01139">
    <property type="entry name" value="RtcB"/>
    <property type="match status" value="1"/>
</dbReference>
<feature type="binding site" evidence="8 11">
    <location>
        <position position="305"/>
    </location>
    <ligand>
        <name>Mn(2+)</name>
        <dbReference type="ChEBI" id="CHEBI:29035"/>
        <label>2</label>
    </ligand>
</feature>
<name>A8Y1R5_CAEBR</name>
<comment type="caution">
    <text evidence="8">Lacks conserved residue(s) required for the propagation of feature annotation.</text>
</comment>
<dbReference type="PANTHER" id="PTHR11118">
    <property type="entry name" value="RNA-SPLICING LIGASE RTCB HOMOLOG"/>
    <property type="match status" value="1"/>
</dbReference>
<dbReference type="EC" id="6.5.1.8" evidence="8"/>
<feature type="binding site" evidence="8 11">
    <location>
        <position position="227"/>
    </location>
    <ligand>
        <name>Mn(2+)</name>
        <dbReference type="ChEBI" id="CHEBI:29035"/>
        <label>1</label>
    </ligand>
</feature>
<feature type="binding site" evidence="8 10">
    <location>
        <begin position="354"/>
        <end position="357"/>
    </location>
    <ligand>
        <name>GMP</name>
        <dbReference type="ChEBI" id="CHEBI:58115"/>
    </ligand>
</feature>
<comment type="function">
    <text evidence="8">Catalytic subunit of the tRNA-splicing ligase complex that acts by directly joining spliced tRNA halves to mature-sized tRNAs by incorporating the precursor-derived splice junction phosphate into the mature tRNA as a canonical 3',5'-phosphodiester. May act as an RNA ligase with broad substrate specificity, and may function toward other RNAs.</text>
</comment>
<feature type="binding site" evidence="8">
    <location>
        <position position="122"/>
    </location>
    <ligand>
        <name>Mn(2+)</name>
        <dbReference type="ChEBI" id="CHEBI:29035"/>
        <label>1</label>
    </ligand>
</feature>
<dbReference type="PANTHER" id="PTHR11118:SF1">
    <property type="entry name" value="RNA-SPLICING LIGASE RTCB HOMOLOG"/>
    <property type="match status" value="1"/>
</dbReference>
<gene>
    <name evidence="14" type="primary">rtcb-1</name>
    <name evidence="12 14" type="ORF">CBG22190</name>
    <name evidence="12" type="ORF">CBG_22190</name>
</gene>
<keyword evidence="4 8" id="KW-0547">Nucleotide-binding</keyword>
<dbReference type="WormBase" id="CBG22190">
    <property type="protein sequence ID" value="CBP05230"/>
    <property type="gene ID" value="WBGene00040805"/>
    <property type="gene designation" value="Cbr-rtcb-1"/>
</dbReference>
<feature type="binding site" evidence="8 10">
    <location>
        <begin position="305"/>
        <end position="306"/>
    </location>
    <ligand>
        <name>GMP</name>
        <dbReference type="ChEBI" id="CHEBI:58115"/>
    </ligand>
</feature>
<keyword evidence="3 8" id="KW-0479">Metal-binding</keyword>
<dbReference type="GO" id="GO:0170057">
    <property type="term" value="F:RNA ligase (GTP) activity"/>
    <property type="evidence" value="ECO:0000318"/>
    <property type="project" value="GO_Central"/>
</dbReference>
<feature type="active site" description="GMP-histidine intermediate" evidence="8 9">
    <location>
        <position position="380"/>
    </location>
</feature>
<evidence type="ECO:0000313" key="13">
    <source>
        <dbReference type="Proteomes" id="UP000008549"/>
    </source>
</evidence>
<dbReference type="HAMAP" id="MF_03144">
    <property type="entry name" value="RtcB_euk"/>
    <property type="match status" value="1"/>
</dbReference>
<dbReference type="InParanoid" id="A8Y1R5"/>
<evidence type="ECO:0000256" key="8">
    <source>
        <dbReference type="HAMAP-Rule" id="MF_03144"/>
    </source>
</evidence>
<dbReference type="SUPFAM" id="SSF103365">
    <property type="entry name" value="Hypothetical protein PH1602"/>
    <property type="match status" value="1"/>
</dbReference>
<comment type="catalytic activity">
    <reaction evidence="8">
        <text>a 3'-end 2',3'-cyclophospho-ribonucleotide-RNA + a 5'-end dephospho-ribonucleoside-RNA + GTP + H2O = a ribonucleotidyl-ribonucleotide-RNA + GMP + diphosphate + H(+)</text>
        <dbReference type="Rhea" id="RHEA:68080"/>
        <dbReference type="Rhea" id="RHEA-COMP:10464"/>
        <dbReference type="Rhea" id="RHEA-COMP:13936"/>
        <dbReference type="Rhea" id="RHEA-COMP:17355"/>
        <dbReference type="ChEBI" id="CHEBI:15377"/>
        <dbReference type="ChEBI" id="CHEBI:15378"/>
        <dbReference type="ChEBI" id="CHEBI:33019"/>
        <dbReference type="ChEBI" id="CHEBI:37565"/>
        <dbReference type="ChEBI" id="CHEBI:58115"/>
        <dbReference type="ChEBI" id="CHEBI:83064"/>
        <dbReference type="ChEBI" id="CHEBI:138284"/>
        <dbReference type="ChEBI" id="CHEBI:173118"/>
        <dbReference type="EC" id="6.5.1.8"/>
    </reaction>
</comment>
<dbReference type="FunCoup" id="A8Y1R5">
    <property type="interactions" value="2219"/>
</dbReference>
<evidence type="ECO:0000256" key="3">
    <source>
        <dbReference type="ARBA" id="ARBA00022723"/>
    </source>
</evidence>
<sequence length="457" mass="50063">MPRTFEEECGFINRLTETKFQIVKGFVPNMNVEGRFYVNSRLEQLMFDELKFSCDGQGIGGFLPAVRQIANVASLPGIVGHSIGLPDIHSGYGFSIGNIAAFDVGNPEAVISPGGVGFDINCGVRLLRTNLFEEDVKPVKEQLTQSLFDHIPVGVGSRGAIPMLASDLVECLEMGMDWTLREGYSWAEDKEHCEEYGRMLQADASKVSMRAKKRGLPQLGTLGAGNHYAEIQVVDEIYDKHAASTMGIDQEGQVGKNYFAGMAAAANFAWVNRSCITFCVRNAFQKTFGMSADDMDMQVIYDVSHNVAKMEEHMVDGRPRKLCVHRKGATRAFPAHHPLIPVDYQLIGQPVLIGGSMGTCSYVLTGTEQGMVETFGTTCHGAGRALSRAKSRRTITWDSVIDDLKKKEISIRIASPKLIMEEAPESYKNVTDVVDTCHSAGISNKAVKLRPIAVIKG</sequence>
<dbReference type="InterPro" id="IPR001233">
    <property type="entry name" value="RtcB"/>
</dbReference>
<dbReference type="GO" id="GO:0072669">
    <property type="term" value="C:tRNA-splicing ligase complex"/>
    <property type="evidence" value="ECO:0000318"/>
    <property type="project" value="GO_Central"/>
</dbReference>
<dbReference type="EMBL" id="HE601428">
    <property type="protein sequence ID" value="CAP38835.2"/>
    <property type="molecule type" value="Genomic_DNA"/>
</dbReference>
<keyword evidence="5 8" id="KW-0342">GTP-binding</keyword>
<dbReference type="STRING" id="6238.A8Y1R5"/>
<organism evidence="12 13">
    <name type="scientific">Caenorhabditis briggsae</name>
    <dbReference type="NCBI Taxonomy" id="6238"/>
    <lineage>
        <taxon>Eukaryota</taxon>
        <taxon>Metazoa</taxon>
        <taxon>Ecdysozoa</taxon>
        <taxon>Nematoda</taxon>
        <taxon>Chromadorea</taxon>
        <taxon>Rhabditida</taxon>
        <taxon>Rhabditina</taxon>
        <taxon>Rhabditomorpha</taxon>
        <taxon>Rhabditoidea</taxon>
        <taxon>Rhabditidae</taxon>
        <taxon>Peloderinae</taxon>
        <taxon>Caenorhabditis</taxon>
    </lineage>
</organism>
<dbReference type="GO" id="GO:0005525">
    <property type="term" value="F:GTP binding"/>
    <property type="evidence" value="ECO:0007669"/>
    <property type="project" value="UniProtKB-KW"/>
</dbReference>
<dbReference type="GO" id="GO:0006388">
    <property type="term" value="P:tRNA splicing, via endonucleolytic cleavage and ligation"/>
    <property type="evidence" value="ECO:0000318"/>
    <property type="project" value="GO_Central"/>
</dbReference>
<comment type="catalytic activity">
    <reaction evidence="7 8">
        <text>a 3'-end 3'-phospho-ribonucleotide-RNA + a 5'-end dephospho-ribonucleoside-RNA + GTP = a ribonucleotidyl-ribonucleotide-RNA + GMP + diphosphate</text>
        <dbReference type="Rhea" id="RHEA:68076"/>
        <dbReference type="Rhea" id="RHEA-COMP:10463"/>
        <dbReference type="Rhea" id="RHEA-COMP:13936"/>
        <dbReference type="Rhea" id="RHEA-COMP:17355"/>
        <dbReference type="ChEBI" id="CHEBI:33019"/>
        <dbReference type="ChEBI" id="CHEBI:37565"/>
        <dbReference type="ChEBI" id="CHEBI:58115"/>
        <dbReference type="ChEBI" id="CHEBI:83062"/>
        <dbReference type="ChEBI" id="CHEBI:138284"/>
        <dbReference type="ChEBI" id="CHEBI:173118"/>
        <dbReference type="EC" id="6.5.1.8"/>
    </reaction>
</comment>
<dbReference type="HOGENOM" id="CLU_022279_0_0_1"/>